<sequence length="326" mass="36482">MHGSSSAVSFHNGTVRSTASLESTARYIDLLERWHTESAGGGLEDPWPGGFIPEPRRDSWFTSLVTHLRTLWLGAFGTETSINISRDAELLCEIFRALQTQNTVPSMQSVGISVPIWTTDAQAQDIFAAATCADLSIRDMIHEAPATAASQGTDICRVPSDYPPCGSMHIMTLDLSKDMLVASFHEIYRGWYLWQPRRYDVYTHDGKMLDDINADSTGDNDRMKREITDWIHEFARSRPVHKLYLIGELASNSVLREAVVRSQIGSQLTDLYRYTSDEVVSVGTAILVKESMESQATDCIEPPQCERIREAANRLTGNSHEEHTEL</sequence>
<keyword evidence="2" id="KW-1185">Reference proteome</keyword>
<accession>A0A439CYI7</accession>
<comment type="caution">
    <text evidence="1">The sequence shown here is derived from an EMBL/GenBank/DDBJ whole genome shotgun (WGS) entry which is preliminary data.</text>
</comment>
<evidence type="ECO:0000313" key="2">
    <source>
        <dbReference type="Proteomes" id="UP000286045"/>
    </source>
</evidence>
<organism evidence="1 2">
    <name type="scientific">Xylaria grammica</name>
    <dbReference type="NCBI Taxonomy" id="363999"/>
    <lineage>
        <taxon>Eukaryota</taxon>
        <taxon>Fungi</taxon>
        <taxon>Dikarya</taxon>
        <taxon>Ascomycota</taxon>
        <taxon>Pezizomycotina</taxon>
        <taxon>Sordariomycetes</taxon>
        <taxon>Xylariomycetidae</taxon>
        <taxon>Xylariales</taxon>
        <taxon>Xylariaceae</taxon>
        <taxon>Xylaria</taxon>
    </lineage>
</organism>
<dbReference type="AlphaFoldDB" id="A0A439CYI7"/>
<dbReference type="Proteomes" id="UP000286045">
    <property type="component" value="Unassembled WGS sequence"/>
</dbReference>
<evidence type="ECO:0000313" key="1">
    <source>
        <dbReference type="EMBL" id="RWA07273.1"/>
    </source>
</evidence>
<dbReference type="EMBL" id="RYZI01000270">
    <property type="protein sequence ID" value="RWA07273.1"/>
    <property type="molecule type" value="Genomic_DNA"/>
</dbReference>
<proteinExistence type="predicted"/>
<protein>
    <submittedName>
        <fullName evidence="1">Uncharacterized protein</fullName>
    </submittedName>
</protein>
<reference evidence="1 2" key="1">
    <citation type="submission" date="2018-12" db="EMBL/GenBank/DDBJ databases">
        <title>Draft genome sequence of Xylaria grammica IHI A82.</title>
        <authorList>
            <person name="Buettner E."/>
            <person name="Kellner H."/>
        </authorList>
    </citation>
    <scope>NUCLEOTIDE SEQUENCE [LARGE SCALE GENOMIC DNA]</scope>
    <source>
        <strain evidence="1 2">IHI A82</strain>
    </source>
</reference>
<gene>
    <name evidence="1" type="ORF">EKO27_g7827</name>
</gene>
<name>A0A439CYI7_9PEZI</name>